<dbReference type="InterPro" id="IPR012951">
    <property type="entry name" value="BBE"/>
</dbReference>
<dbReference type="PANTHER" id="PTHR13878:SF155">
    <property type="entry name" value="ALCOHOL OXIDASE, PUTATIVE (AFU_ORTHOLOGUE AFUA_4G00430)-RELATED"/>
    <property type="match status" value="1"/>
</dbReference>
<sequence>MKFHILIFFLVTLTYAYPHVSSLRPAAAVCHSPDADKAACTIVTEQWTNSTWRAAQPGAVQWETFEAWPERNESCYIENLPGIPCGQGRISLYSVLAQSAAHIQEAVRFASKRNLRLVVKNSGHDFLGRSATAESLQILTHHMKGTRLVDDFVPEGAPKDGGEGAAVTIEAGVSLRELHTAVGARNRAVVAGAANTVGAAGGYVQGGGHSFLGPWKGLASDNALEFTVVTADGNLVMANKYQNSDLYWALRGGGGGTFGVVVNVTLRTFDETPVIFTTFNVTTINGNPNYWEALTQFHAAVPGLNAANGAGYYYITPNFPLEGNLSASALTGYLVFPNQTDPAKAQELFNPLFSKLNILAGVRVEYTSVPFPSIRVFLENILLRDDKDATGTIRLLGSRLVSRNLLCSTQGASRLVSTLRSFEFYPGRTVFGHIVAGGAVAANGQTIDSAVHPAWRKTAVHMFIEREWNATATLAEQDAVRKNLTNVEVPLLRSVEGPQAMGAYLNEANAYETDFQASFWGENYPRLYKIKQKWDPTGLFIVRRGVGSEDWDEEGFCRCT</sequence>
<dbReference type="AlphaFoldDB" id="A0A9W4P0V1"/>
<dbReference type="InterPro" id="IPR016169">
    <property type="entry name" value="FAD-bd_PCMH_sub2"/>
</dbReference>
<accession>A0A9W4P0V1</accession>
<feature type="signal peptide" evidence="3">
    <location>
        <begin position="1"/>
        <end position="16"/>
    </location>
</feature>
<gene>
    <name evidence="5" type="ORF">PEGY_LOCUS1799</name>
</gene>
<evidence type="ECO:0000256" key="3">
    <source>
        <dbReference type="SAM" id="SignalP"/>
    </source>
</evidence>
<evidence type="ECO:0000313" key="5">
    <source>
        <dbReference type="EMBL" id="CAG8888806.1"/>
    </source>
</evidence>
<evidence type="ECO:0000256" key="1">
    <source>
        <dbReference type="ARBA" id="ARBA00005466"/>
    </source>
</evidence>
<dbReference type="OrthoDB" id="4368273at2759"/>
<dbReference type="PANTHER" id="PTHR13878">
    <property type="entry name" value="GULONOLACTONE OXIDASE"/>
    <property type="match status" value="1"/>
</dbReference>
<keyword evidence="6" id="KW-1185">Reference proteome</keyword>
<dbReference type="InterPro" id="IPR050432">
    <property type="entry name" value="FAD-linked_Oxidoreductases_BP"/>
</dbReference>
<dbReference type="Pfam" id="PF08031">
    <property type="entry name" value="BBE"/>
    <property type="match status" value="1"/>
</dbReference>
<reference evidence="5" key="1">
    <citation type="submission" date="2021-07" db="EMBL/GenBank/DDBJ databases">
        <authorList>
            <person name="Branca A.L. A."/>
        </authorList>
    </citation>
    <scope>NUCLEOTIDE SEQUENCE</scope>
</reference>
<proteinExistence type="inferred from homology"/>
<dbReference type="InterPro" id="IPR006094">
    <property type="entry name" value="Oxid_FAD_bind_N"/>
</dbReference>
<name>A0A9W4P0V1_9EURO</name>
<keyword evidence="3" id="KW-0732">Signal</keyword>
<feature type="domain" description="FAD-binding PCMH-type" evidence="4">
    <location>
        <begin position="85"/>
        <end position="271"/>
    </location>
</feature>
<comment type="similarity">
    <text evidence="1">Belongs to the oxygen-dependent FAD-linked oxidoreductase family.</text>
</comment>
<dbReference type="PROSITE" id="PS51387">
    <property type="entry name" value="FAD_PCMH"/>
    <property type="match status" value="1"/>
</dbReference>
<dbReference type="Proteomes" id="UP001154252">
    <property type="component" value="Unassembled WGS sequence"/>
</dbReference>
<dbReference type="GO" id="GO:0016491">
    <property type="term" value="F:oxidoreductase activity"/>
    <property type="evidence" value="ECO:0007669"/>
    <property type="project" value="UniProtKB-KW"/>
</dbReference>
<evidence type="ECO:0000313" key="6">
    <source>
        <dbReference type="Proteomes" id="UP001154252"/>
    </source>
</evidence>
<keyword evidence="2" id="KW-0560">Oxidoreductase</keyword>
<dbReference type="SUPFAM" id="SSF56176">
    <property type="entry name" value="FAD-binding/transporter-associated domain-like"/>
    <property type="match status" value="1"/>
</dbReference>
<dbReference type="EMBL" id="CAJVRC010000839">
    <property type="protein sequence ID" value="CAG8888806.1"/>
    <property type="molecule type" value="Genomic_DNA"/>
</dbReference>
<dbReference type="GO" id="GO:0071949">
    <property type="term" value="F:FAD binding"/>
    <property type="evidence" value="ECO:0007669"/>
    <property type="project" value="InterPro"/>
</dbReference>
<evidence type="ECO:0000256" key="2">
    <source>
        <dbReference type="ARBA" id="ARBA00023002"/>
    </source>
</evidence>
<dbReference type="InterPro" id="IPR036318">
    <property type="entry name" value="FAD-bd_PCMH-like_sf"/>
</dbReference>
<dbReference type="Gene3D" id="3.30.465.10">
    <property type="match status" value="2"/>
</dbReference>
<evidence type="ECO:0000259" key="4">
    <source>
        <dbReference type="PROSITE" id="PS51387"/>
    </source>
</evidence>
<dbReference type="Pfam" id="PF01565">
    <property type="entry name" value="FAD_binding_4"/>
    <property type="match status" value="1"/>
</dbReference>
<protein>
    <recommendedName>
        <fullName evidence="4">FAD-binding PCMH-type domain-containing protein</fullName>
    </recommendedName>
</protein>
<dbReference type="InterPro" id="IPR016166">
    <property type="entry name" value="FAD-bd_PCMH"/>
</dbReference>
<comment type="caution">
    <text evidence="5">The sequence shown here is derived from an EMBL/GenBank/DDBJ whole genome shotgun (WGS) entry which is preliminary data.</text>
</comment>
<feature type="chain" id="PRO_5040910344" description="FAD-binding PCMH-type domain-containing protein" evidence="3">
    <location>
        <begin position="17"/>
        <end position="560"/>
    </location>
</feature>
<organism evidence="5 6">
    <name type="scientific">Penicillium egyptiacum</name>
    <dbReference type="NCBI Taxonomy" id="1303716"/>
    <lineage>
        <taxon>Eukaryota</taxon>
        <taxon>Fungi</taxon>
        <taxon>Dikarya</taxon>
        <taxon>Ascomycota</taxon>
        <taxon>Pezizomycotina</taxon>
        <taxon>Eurotiomycetes</taxon>
        <taxon>Eurotiomycetidae</taxon>
        <taxon>Eurotiales</taxon>
        <taxon>Aspergillaceae</taxon>
        <taxon>Penicillium</taxon>
    </lineage>
</organism>